<evidence type="ECO:0000313" key="10">
    <source>
        <dbReference type="Proteomes" id="UP000261540"/>
    </source>
</evidence>
<evidence type="ECO:0000256" key="4">
    <source>
        <dbReference type="ARBA" id="ARBA00016313"/>
    </source>
</evidence>
<name>A0A3B3RSI1_9TELE</name>
<keyword evidence="6" id="KW-0143">Chaperone</keyword>
<dbReference type="GO" id="GO:0016272">
    <property type="term" value="C:prefoldin complex"/>
    <property type="evidence" value="ECO:0007669"/>
    <property type="project" value="InterPro"/>
</dbReference>
<dbReference type="InterPro" id="IPR002777">
    <property type="entry name" value="PFD_beta-like"/>
</dbReference>
<feature type="coiled-coil region" evidence="8">
    <location>
        <begin position="75"/>
        <end position="102"/>
    </location>
</feature>
<comment type="subunit">
    <text evidence="7">Component of the PAQosome complex which is responsible for the biogenesis of several protein complexes and which consists of R2TP complex members RUVBL1, RUVBL2, RPAP3 and PIH1D1, URI complex members PFDN2, PFDN6, PDRG1, UXT and URI1 as well as ASDURF, POLR2E and DNAAF10/WDR92.</text>
</comment>
<evidence type="ECO:0000256" key="1">
    <source>
        <dbReference type="ARBA" id="ARBA00003581"/>
    </source>
</evidence>
<keyword evidence="5" id="KW-0963">Cytoplasm</keyword>
<sequence>MPRCMLVAINYRPHCLKSVPDNFYFGMFQIVDLDVKRNMNREALSALRNEGETSSEKVKVCFGNMFIKLPKKTTREMIQKDQEQLEKEISDIRKRLKAKVNHLNELQGKPELTGYSLSPLSKDEMKAIKQMLMR</sequence>
<keyword evidence="10" id="KW-1185">Reference proteome</keyword>
<organism evidence="9 10">
    <name type="scientific">Paramormyrops kingsleyae</name>
    <dbReference type="NCBI Taxonomy" id="1676925"/>
    <lineage>
        <taxon>Eukaryota</taxon>
        <taxon>Metazoa</taxon>
        <taxon>Chordata</taxon>
        <taxon>Craniata</taxon>
        <taxon>Vertebrata</taxon>
        <taxon>Euteleostomi</taxon>
        <taxon>Actinopterygii</taxon>
        <taxon>Neopterygii</taxon>
        <taxon>Teleostei</taxon>
        <taxon>Osteoglossocephala</taxon>
        <taxon>Osteoglossomorpha</taxon>
        <taxon>Osteoglossiformes</taxon>
        <taxon>Mormyridae</taxon>
        <taxon>Paramormyrops</taxon>
    </lineage>
</organism>
<dbReference type="GeneTree" id="ENSGT00390000013253"/>
<evidence type="ECO:0000256" key="8">
    <source>
        <dbReference type="SAM" id="Coils"/>
    </source>
</evidence>
<reference evidence="9" key="2">
    <citation type="submission" date="2025-09" db="UniProtKB">
        <authorList>
            <consortium name="Ensembl"/>
        </authorList>
    </citation>
    <scope>IDENTIFICATION</scope>
</reference>
<proteinExistence type="inferred from homology"/>
<comment type="similarity">
    <text evidence="3">Belongs to the prefoldin subunit beta family.</text>
</comment>
<dbReference type="SUPFAM" id="SSF46579">
    <property type="entry name" value="Prefoldin"/>
    <property type="match status" value="1"/>
</dbReference>
<evidence type="ECO:0000256" key="3">
    <source>
        <dbReference type="ARBA" id="ARBA00008045"/>
    </source>
</evidence>
<dbReference type="GO" id="GO:0005737">
    <property type="term" value="C:cytoplasm"/>
    <property type="evidence" value="ECO:0007669"/>
    <property type="project" value="UniProtKB-SubCell"/>
</dbReference>
<dbReference type="Ensembl" id="ENSPKIT00000001407.1">
    <property type="protein sequence ID" value="ENSPKIP00000020785.1"/>
    <property type="gene ID" value="ENSPKIG00000005436.1"/>
</dbReference>
<dbReference type="GO" id="GO:0051082">
    <property type="term" value="F:unfolded protein binding"/>
    <property type="evidence" value="ECO:0007669"/>
    <property type="project" value="InterPro"/>
</dbReference>
<comment type="subcellular location">
    <subcellularLocation>
        <location evidence="2">Cytoplasm</location>
    </subcellularLocation>
</comment>
<comment type="function">
    <text evidence="1">May play a role in chaperone-mediated protein folding.</text>
</comment>
<dbReference type="CDD" id="cd22860">
    <property type="entry name" value="PDRG1"/>
    <property type="match status" value="1"/>
</dbReference>
<accession>A0A3B3RSI1</accession>
<dbReference type="GO" id="GO:0006457">
    <property type="term" value="P:protein folding"/>
    <property type="evidence" value="ECO:0007669"/>
    <property type="project" value="InterPro"/>
</dbReference>
<evidence type="ECO:0000256" key="6">
    <source>
        <dbReference type="ARBA" id="ARBA00023186"/>
    </source>
</evidence>
<protein>
    <recommendedName>
        <fullName evidence="4">p53 and DNA damage-regulated protein 1</fullName>
    </recommendedName>
</protein>
<dbReference type="Proteomes" id="UP000261540">
    <property type="component" value="Unplaced"/>
</dbReference>
<dbReference type="STRING" id="1676925.ENSPKIP00000020785"/>
<evidence type="ECO:0000313" key="9">
    <source>
        <dbReference type="Ensembl" id="ENSPKIP00000020785.1"/>
    </source>
</evidence>
<dbReference type="AlphaFoldDB" id="A0A3B3RSI1"/>
<evidence type="ECO:0000256" key="7">
    <source>
        <dbReference type="ARBA" id="ARBA00026022"/>
    </source>
</evidence>
<evidence type="ECO:0000256" key="5">
    <source>
        <dbReference type="ARBA" id="ARBA00022490"/>
    </source>
</evidence>
<keyword evidence="8" id="KW-0175">Coiled coil</keyword>
<dbReference type="Pfam" id="PF01920">
    <property type="entry name" value="Prefoldin_2"/>
    <property type="match status" value="1"/>
</dbReference>
<dbReference type="PANTHER" id="PTHR21162:SF0">
    <property type="entry name" value="P53 AND DNA DAMAGE-REGULATED PROTEIN 1"/>
    <property type="match status" value="1"/>
</dbReference>
<dbReference type="PANTHER" id="PTHR21162">
    <property type="entry name" value="P53 AND DNA DAMAGE-REGULATED PROTEIN"/>
    <property type="match status" value="1"/>
</dbReference>
<reference evidence="9" key="1">
    <citation type="submission" date="2025-08" db="UniProtKB">
        <authorList>
            <consortium name="Ensembl"/>
        </authorList>
    </citation>
    <scope>IDENTIFICATION</scope>
</reference>
<evidence type="ECO:0000256" key="2">
    <source>
        <dbReference type="ARBA" id="ARBA00004496"/>
    </source>
</evidence>
<dbReference type="InterPro" id="IPR030482">
    <property type="entry name" value="PDRG1"/>
</dbReference>